<evidence type="ECO:0000256" key="2">
    <source>
        <dbReference type="ARBA" id="ARBA00011245"/>
    </source>
</evidence>
<dbReference type="KEGG" id="tad:TRIADDRAFT_52358"/>
<keyword evidence="5 8" id="KW-0378">Hydrolase</keyword>
<dbReference type="FunFam" id="3.10.620.10:FF:000004">
    <property type="entry name" value="Uncharacterized protein"/>
    <property type="match status" value="1"/>
</dbReference>
<dbReference type="STRING" id="10228.B3RI27"/>
<reference evidence="11 12" key="1">
    <citation type="journal article" date="2008" name="Nature">
        <title>The Trichoplax genome and the nature of placozoans.</title>
        <authorList>
            <person name="Srivastava M."/>
            <person name="Begovic E."/>
            <person name="Chapman J."/>
            <person name="Putnam N.H."/>
            <person name="Hellsten U."/>
            <person name="Kawashima T."/>
            <person name="Kuo A."/>
            <person name="Mitros T."/>
            <person name="Salamov A."/>
            <person name="Carpenter M.L."/>
            <person name="Signorovitch A.Y."/>
            <person name="Moreno M.A."/>
            <person name="Kamm K."/>
            <person name="Grimwood J."/>
            <person name="Schmutz J."/>
            <person name="Shapiro H."/>
            <person name="Grigoriev I.V."/>
            <person name="Buss L.W."/>
            <person name="Schierwater B."/>
            <person name="Dellaporta S.L."/>
            <person name="Rokhsar D.S."/>
        </authorList>
    </citation>
    <scope>NUCLEOTIDE SEQUENCE [LARGE SCALE GENOMIC DNA]</scope>
    <source>
        <strain evidence="11 12">Grell-BS-1999</strain>
    </source>
</reference>
<dbReference type="FunCoup" id="B3RI27">
    <property type="interactions" value="1549"/>
</dbReference>
<name>B3RI27_TRIAD</name>
<dbReference type="GO" id="GO:0070773">
    <property type="term" value="F:protein-N-terminal glutamine amidohydrolase activity"/>
    <property type="evidence" value="ECO:0000318"/>
    <property type="project" value="GO_Central"/>
</dbReference>
<organism evidence="11 12">
    <name type="scientific">Trichoplax adhaerens</name>
    <name type="common">Trichoplax reptans</name>
    <dbReference type="NCBI Taxonomy" id="10228"/>
    <lineage>
        <taxon>Eukaryota</taxon>
        <taxon>Metazoa</taxon>
        <taxon>Placozoa</taxon>
        <taxon>Uniplacotomia</taxon>
        <taxon>Trichoplacea</taxon>
        <taxon>Trichoplacidae</taxon>
        <taxon>Trichoplax</taxon>
    </lineage>
</organism>
<dbReference type="GO" id="GO:0005829">
    <property type="term" value="C:cytosol"/>
    <property type="evidence" value="ECO:0000318"/>
    <property type="project" value="GO_Central"/>
</dbReference>
<evidence type="ECO:0000256" key="1">
    <source>
        <dbReference type="ARBA" id="ARBA00008985"/>
    </source>
</evidence>
<dbReference type="Pfam" id="PF09764">
    <property type="entry name" value="Nt_Gln_amidase"/>
    <property type="match status" value="2"/>
</dbReference>
<keyword evidence="12" id="KW-1185">Reference proteome</keyword>
<dbReference type="GeneID" id="6750110"/>
<dbReference type="InterPro" id="IPR037132">
    <property type="entry name" value="N_Gln_amidohydro_ab_roll_sf"/>
</dbReference>
<dbReference type="CTD" id="6750110"/>
<dbReference type="InterPro" id="IPR023128">
    <property type="entry name" value="Prot_N_Gln_amidohydro_ab_roll"/>
</dbReference>
<evidence type="ECO:0000313" key="12">
    <source>
        <dbReference type="Proteomes" id="UP000009022"/>
    </source>
</evidence>
<dbReference type="EC" id="3.5.1.122" evidence="3 8"/>
<keyword evidence="9" id="KW-0812">Transmembrane</keyword>
<evidence type="ECO:0000259" key="10">
    <source>
        <dbReference type="Pfam" id="PF09764"/>
    </source>
</evidence>
<dbReference type="InParanoid" id="B3RI27"/>
<keyword evidence="9" id="KW-0472">Membrane</keyword>
<dbReference type="OMA" id="CSFDEYW"/>
<evidence type="ECO:0000256" key="8">
    <source>
        <dbReference type="RuleBase" id="RU367082"/>
    </source>
</evidence>
<evidence type="ECO:0000256" key="3">
    <source>
        <dbReference type="ARBA" id="ARBA00012718"/>
    </source>
</evidence>
<comment type="function">
    <text evidence="8">Mediates the side-chain deamidation of N-terminal glutamine residues to glutamate, an important step in N-end rule pathway of protein degradation. Conversion of the resulting N-terminal glutamine to glutamate renders the protein susceptible to arginylation, polyubiquitination and degradation as specified by the N-end rule. Does not act on substrates with internal or C-terminal glutamine and does not act on non-glutamine residues in any position.</text>
</comment>
<gene>
    <name evidence="11" type="ORF">TRIADDRAFT_52358</name>
</gene>
<feature type="transmembrane region" description="Helical" evidence="9">
    <location>
        <begin position="82"/>
        <end position="102"/>
    </location>
</feature>
<comment type="similarity">
    <text evidence="1 8">Belongs to the NTAQ1 family.</text>
</comment>
<evidence type="ECO:0000256" key="5">
    <source>
        <dbReference type="ARBA" id="ARBA00022801"/>
    </source>
</evidence>
<dbReference type="PANTHER" id="PTHR13035:SF0">
    <property type="entry name" value="PROTEIN N-TERMINAL GLUTAMINE AMIDOHYDROLASE"/>
    <property type="match status" value="1"/>
</dbReference>
<dbReference type="RefSeq" id="XP_002108896.1">
    <property type="nucleotide sequence ID" value="XM_002108860.1"/>
</dbReference>
<comment type="subunit">
    <text evidence="2 8">Monomer.</text>
</comment>
<dbReference type="GO" id="GO:0005634">
    <property type="term" value="C:nucleus"/>
    <property type="evidence" value="ECO:0000318"/>
    <property type="project" value="GO_Central"/>
</dbReference>
<dbReference type="GO" id="GO:0008418">
    <property type="term" value="F:protein-N-terminal asparagine amidohydrolase activity"/>
    <property type="evidence" value="ECO:0007669"/>
    <property type="project" value="UniProtKB-UniRule"/>
</dbReference>
<dbReference type="Proteomes" id="UP000009022">
    <property type="component" value="Unassembled WGS sequence"/>
</dbReference>
<proteinExistence type="inferred from homology"/>
<keyword evidence="9" id="KW-1133">Transmembrane helix</keyword>
<comment type="catalytic activity">
    <reaction evidence="7 8">
        <text>N-terminal L-glutaminyl-[protein] + H2O = N-terminal L-glutamyl-[protein] + NH4(+)</text>
        <dbReference type="Rhea" id="RHEA:50680"/>
        <dbReference type="Rhea" id="RHEA-COMP:12668"/>
        <dbReference type="Rhea" id="RHEA-COMP:12777"/>
        <dbReference type="ChEBI" id="CHEBI:15377"/>
        <dbReference type="ChEBI" id="CHEBI:28938"/>
        <dbReference type="ChEBI" id="CHEBI:64721"/>
        <dbReference type="ChEBI" id="CHEBI:64722"/>
        <dbReference type="EC" id="3.5.1.122"/>
    </reaction>
</comment>
<evidence type="ECO:0000256" key="6">
    <source>
        <dbReference type="ARBA" id="ARBA00029677"/>
    </source>
</evidence>
<accession>B3RI27</accession>
<dbReference type="PhylomeDB" id="B3RI27"/>
<feature type="domain" description="Protein N-terminal glutamine amidohydrolase alpha beta roll" evidence="10">
    <location>
        <begin position="29"/>
        <end position="85"/>
    </location>
</feature>
<dbReference type="Gene3D" id="3.10.620.10">
    <property type="entry name" value="Protein N-terminal glutamine amidohydrolase, alpha beta roll"/>
    <property type="match status" value="2"/>
</dbReference>
<dbReference type="AlphaFoldDB" id="B3RI27"/>
<sequence>MSLVLFHPEARYILGMTLQRTFEGIICDYTPYYCEENVWKLCERIQQSSKAVIQEFYAVFISNDNKTVALWKQQASDKENGLIVWVVKACLASFALIIYSIGYNNYKHTCDAIICHDYHVILIRKASNLVSVFDFDSQLQFPCTFYDYVTHGLRPDDELQKQFQRLFRVIPALDFLETFASDRSHMKTTKDSNTYLKAPPPYPPIFTKDCSMNLPQFIKMELTSVPGQILNYENFLHFFRSD</sequence>
<dbReference type="eggNOG" id="KOG3261">
    <property type="taxonomic scope" value="Eukaryota"/>
</dbReference>
<evidence type="ECO:0000256" key="7">
    <source>
        <dbReference type="ARBA" id="ARBA00048768"/>
    </source>
</evidence>
<dbReference type="PANTHER" id="PTHR13035">
    <property type="entry name" value="PROTEIN N-TERMINAL GLUTAMINE AMIDOHYDROLASE"/>
    <property type="match status" value="1"/>
</dbReference>
<dbReference type="EMBL" id="DS985241">
    <property type="protein sequence ID" value="EDV29694.1"/>
    <property type="molecule type" value="Genomic_DNA"/>
</dbReference>
<dbReference type="OrthoDB" id="191192at2759"/>
<dbReference type="HOGENOM" id="CLU_091083_1_0_1"/>
<evidence type="ECO:0000256" key="4">
    <source>
        <dbReference type="ARBA" id="ARBA00021247"/>
    </source>
</evidence>
<evidence type="ECO:0000256" key="9">
    <source>
        <dbReference type="SAM" id="Phobius"/>
    </source>
</evidence>
<dbReference type="InterPro" id="IPR039733">
    <property type="entry name" value="NTAQ1"/>
</dbReference>
<protein>
    <recommendedName>
        <fullName evidence="4 8">Protein N-terminal glutamine amidohydrolase</fullName>
        <ecNumber evidence="3 8">3.5.1.122</ecNumber>
    </recommendedName>
    <alternativeName>
        <fullName evidence="6 8">Protein NH2-terminal glutamine deamidase</fullName>
    </alternativeName>
</protein>
<evidence type="ECO:0000313" key="11">
    <source>
        <dbReference type="EMBL" id="EDV29694.1"/>
    </source>
</evidence>
<feature type="domain" description="Protein N-terminal glutamine amidohydrolase alpha beta roll" evidence="10">
    <location>
        <begin position="107"/>
        <end position="239"/>
    </location>
</feature>